<dbReference type="Proteomes" id="UP000789366">
    <property type="component" value="Unassembled WGS sequence"/>
</dbReference>
<accession>A0ACA9K7T6</accession>
<comment type="caution">
    <text evidence="1">The sequence shown here is derived from an EMBL/GenBank/DDBJ whole genome shotgun (WGS) entry which is preliminary data.</text>
</comment>
<name>A0ACA9K7T6_9GLOM</name>
<organism evidence="1 2">
    <name type="scientific">Cetraspora pellucida</name>
    <dbReference type="NCBI Taxonomy" id="1433469"/>
    <lineage>
        <taxon>Eukaryota</taxon>
        <taxon>Fungi</taxon>
        <taxon>Fungi incertae sedis</taxon>
        <taxon>Mucoromycota</taxon>
        <taxon>Glomeromycotina</taxon>
        <taxon>Glomeromycetes</taxon>
        <taxon>Diversisporales</taxon>
        <taxon>Gigasporaceae</taxon>
        <taxon>Cetraspora</taxon>
    </lineage>
</organism>
<keyword evidence="2" id="KW-1185">Reference proteome</keyword>
<evidence type="ECO:0000313" key="1">
    <source>
        <dbReference type="EMBL" id="CAG8457549.1"/>
    </source>
</evidence>
<dbReference type="EMBL" id="CAJVPW010000525">
    <property type="protein sequence ID" value="CAG8457549.1"/>
    <property type="molecule type" value="Genomic_DNA"/>
</dbReference>
<gene>
    <name evidence="1" type="ORF">SPELUC_LOCUS1110</name>
</gene>
<reference evidence="1" key="1">
    <citation type="submission" date="2021-06" db="EMBL/GenBank/DDBJ databases">
        <authorList>
            <person name="Kallberg Y."/>
            <person name="Tangrot J."/>
            <person name="Rosling A."/>
        </authorList>
    </citation>
    <scope>NUCLEOTIDE SEQUENCE</scope>
    <source>
        <strain evidence="1">28 12/20/2015</strain>
    </source>
</reference>
<sequence length="134" mass="15937">MTRRRHDYPLIWFGEITTNINPKNNPWIESVKTSLDELENIIDKNDRSMELGFNNRNELIESRKIELAENKKIFESLLNIVTDNIQNDNFYNTYRRLRQALVVETKACQEALAARTQQRTWNPPRNSKLAFRLN</sequence>
<evidence type="ECO:0000313" key="2">
    <source>
        <dbReference type="Proteomes" id="UP000789366"/>
    </source>
</evidence>
<protein>
    <submittedName>
        <fullName evidence="1">7642_t:CDS:1</fullName>
    </submittedName>
</protein>
<proteinExistence type="predicted"/>